<dbReference type="Proteomes" id="UP000309676">
    <property type="component" value="Unassembled WGS sequence"/>
</dbReference>
<proteinExistence type="predicted"/>
<keyword evidence="5" id="KW-1185">Reference proteome</keyword>
<dbReference type="NCBIfam" id="NF007214">
    <property type="entry name" value="PRK09636.1"/>
    <property type="match status" value="1"/>
</dbReference>
<comment type="subunit">
    <text evidence="1">Interacts transiently with the RNA polymerase catalytic core formed by RpoA, RpoB, RpoC and RpoZ (2 alpha, 1 beta, 1 beta' and 1 omega subunit) to form the RNA polymerase holoenzyme that can initiate transcription.</text>
</comment>
<dbReference type="SUPFAM" id="SSF88946">
    <property type="entry name" value="Sigma2 domain of RNA polymerase sigma factors"/>
    <property type="match status" value="1"/>
</dbReference>
<dbReference type="InterPro" id="IPR007627">
    <property type="entry name" value="RNA_pol_sigma70_r2"/>
</dbReference>
<dbReference type="Gene3D" id="1.10.10.10">
    <property type="entry name" value="Winged helix-like DNA-binding domain superfamily/Winged helix DNA-binding domain"/>
    <property type="match status" value="1"/>
</dbReference>
<dbReference type="OrthoDB" id="3211555at2"/>
<dbReference type="InterPro" id="IPR052704">
    <property type="entry name" value="ECF_Sigma-70_Domain"/>
</dbReference>
<accession>A0A5R9GIY2</accession>
<dbReference type="GO" id="GO:0016987">
    <property type="term" value="F:sigma factor activity"/>
    <property type="evidence" value="ECO:0007669"/>
    <property type="project" value="InterPro"/>
</dbReference>
<evidence type="ECO:0000313" key="4">
    <source>
        <dbReference type="EMBL" id="TLS53424.1"/>
    </source>
</evidence>
<evidence type="ECO:0000313" key="5">
    <source>
        <dbReference type="Proteomes" id="UP000309676"/>
    </source>
</evidence>
<dbReference type="InterPro" id="IPR032710">
    <property type="entry name" value="NTF2-like_dom_sf"/>
</dbReference>
<dbReference type="PANTHER" id="PTHR30173">
    <property type="entry name" value="SIGMA 19 FACTOR"/>
    <property type="match status" value="1"/>
</dbReference>
<dbReference type="InterPro" id="IPR014284">
    <property type="entry name" value="RNA_pol_sigma-70_dom"/>
</dbReference>
<evidence type="ECO:0000256" key="1">
    <source>
        <dbReference type="ARBA" id="ARBA00011344"/>
    </source>
</evidence>
<dbReference type="GO" id="GO:0006352">
    <property type="term" value="P:DNA-templated transcription initiation"/>
    <property type="evidence" value="ECO:0007669"/>
    <property type="project" value="InterPro"/>
</dbReference>
<dbReference type="Gene3D" id="1.10.1740.10">
    <property type="match status" value="1"/>
</dbReference>
<dbReference type="Pfam" id="PF08281">
    <property type="entry name" value="Sigma70_r4_2"/>
    <property type="match status" value="1"/>
</dbReference>
<dbReference type="InterPro" id="IPR013324">
    <property type="entry name" value="RNA_pol_sigma_r3/r4-like"/>
</dbReference>
<dbReference type="InterPro" id="IPR013249">
    <property type="entry name" value="RNA_pol_sigma70_r4_t2"/>
</dbReference>
<dbReference type="EMBL" id="VCIW01000002">
    <property type="protein sequence ID" value="TLS53424.1"/>
    <property type="molecule type" value="Genomic_DNA"/>
</dbReference>
<reference evidence="4 5" key="1">
    <citation type="submission" date="2019-05" db="EMBL/GenBank/DDBJ databases">
        <authorList>
            <person name="Narsing Rao M.P."/>
            <person name="Li W.J."/>
        </authorList>
    </citation>
    <scope>NUCLEOTIDE SEQUENCE [LARGE SCALE GENOMIC DNA]</scope>
    <source>
        <strain evidence="4 5">SYSU_K30003</strain>
    </source>
</reference>
<protein>
    <submittedName>
        <fullName evidence="4">Sigma-70 family RNA polymerase sigma factor</fullName>
    </submittedName>
</protein>
<feature type="domain" description="RNA polymerase sigma-70 region 2" evidence="2">
    <location>
        <begin position="4"/>
        <end position="69"/>
    </location>
</feature>
<organism evidence="4 5">
    <name type="scientific">Paenibacillus antri</name>
    <dbReference type="NCBI Taxonomy" id="2582848"/>
    <lineage>
        <taxon>Bacteria</taxon>
        <taxon>Bacillati</taxon>
        <taxon>Bacillota</taxon>
        <taxon>Bacilli</taxon>
        <taxon>Bacillales</taxon>
        <taxon>Paenibacillaceae</taxon>
        <taxon>Paenibacillus</taxon>
    </lineage>
</organism>
<dbReference type="GO" id="GO:0003677">
    <property type="term" value="F:DNA binding"/>
    <property type="evidence" value="ECO:0007669"/>
    <property type="project" value="InterPro"/>
</dbReference>
<dbReference type="Gene3D" id="3.10.450.50">
    <property type="match status" value="1"/>
</dbReference>
<evidence type="ECO:0000259" key="3">
    <source>
        <dbReference type="Pfam" id="PF08281"/>
    </source>
</evidence>
<feature type="domain" description="RNA polymerase sigma factor 70 region 4 type 2" evidence="3">
    <location>
        <begin position="104"/>
        <end position="154"/>
    </location>
</feature>
<dbReference type="RefSeq" id="WP_138192703.1">
    <property type="nucleotide sequence ID" value="NZ_VCIW01000002.1"/>
</dbReference>
<name>A0A5R9GIY2_9BACL</name>
<evidence type="ECO:0000259" key="2">
    <source>
        <dbReference type="Pfam" id="PF04542"/>
    </source>
</evidence>
<dbReference type="InterPro" id="IPR013325">
    <property type="entry name" value="RNA_pol_sigma_r2"/>
</dbReference>
<dbReference type="Pfam" id="PF04542">
    <property type="entry name" value="Sigma70_r2"/>
    <property type="match status" value="1"/>
</dbReference>
<dbReference type="PANTHER" id="PTHR30173:SF36">
    <property type="entry name" value="ECF RNA POLYMERASE SIGMA FACTOR SIGJ"/>
    <property type="match status" value="1"/>
</dbReference>
<comment type="caution">
    <text evidence="4">The sequence shown here is derived from an EMBL/GenBank/DDBJ whole genome shotgun (WGS) entry which is preliminary data.</text>
</comment>
<gene>
    <name evidence="4" type="ORF">FE782_03905</name>
</gene>
<dbReference type="InterPro" id="IPR036388">
    <property type="entry name" value="WH-like_DNA-bd_sf"/>
</dbReference>
<sequence>MQELYVQYKGLMFKLAYQLTGSAADAEDVVHDVFLKAQSLPPSRLEDSKAFLCKMVTNRCRDLYKSARKKREHYVGEWLPEPLQGAAEDSSESVVQDDLLSYAMLVLLERLSISERAVFVLREALGFEYGEVAKLLGKSEVGCRKLFSRAKAKMELPEDEPIRSDPAGRSWADDFVAALKKGDLDRLYALLDQDVVLVADGGGKAVAALNPIRTRERVAQFLLGGVRKAATVGDDVVIDLVRLNGQAGFVIRSEEGIVHTAGMFRIAKDGIRNIYLMRNPDKLTYVGK</sequence>
<dbReference type="SUPFAM" id="SSF54427">
    <property type="entry name" value="NTF2-like"/>
    <property type="match status" value="1"/>
</dbReference>
<dbReference type="NCBIfam" id="TIGR02937">
    <property type="entry name" value="sigma70-ECF"/>
    <property type="match status" value="1"/>
</dbReference>
<dbReference type="AlphaFoldDB" id="A0A5R9GIY2"/>
<dbReference type="SUPFAM" id="SSF88659">
    <property type="entry name" value="Sigma3 and sigma4 domains of RNA polymerase sigma factors"/>
    <property type="match status" value="1"/>
</dbReference>